<feature type="compositionally biased region" description="Low complexity" evidence="1">
    <location>
        <begin position="327"/>
        <end position="338"/>
    </location>
</feature>
<accession>A0AAE0QEE8</accession>
<dbReference type="Pfam" id="PF00561">
    <property type="entry name" value="Abhydrolase_1"/>
    <property type="match status" value="1"/>
</dbReference>
<dbReference type="GO" id="GO:0006654">
    <property type="term" value="P:phosphatidic acid biosynthetic process"/>
    <property type="evidence" value="ECO:0007669"/>
    <property type="project" value="TreeGrafter"/>
</dbReference>
<evidence type="ECO:0000313" key="4">
    <source>
        <dbReference type="Proteomes" id="UP001274896"/>
    </source>
</evidence>
<dbReference type="PRINTS" id="PR00111">
    <property type="entry name" value="ABHYDROLASE"/>
</dbReference>
<proteinExistence type="predicted"/>
<dbReference type="GO" id="GO:0042171">
    <property type="term" value="F:lysophosphatidic acid acyltransferase activity"/>
    <property type="evidence" value="ECO:0007669"/>
    <property type="project" value="TreeGrafter"/>
</dbReference>
<gene>
    <name evidence="3" type="ORF">QTP70_015518</name>
</gene>
<comment type="caution">
    <text evidence="3">The sequence shown here is derived from an EMBL/GenBank/DDBJ whole genome shotgun (WGS) entry which is preliminary data.</text>
</comment>
<feature type="compositionally biased region" description="Low complexity" evidence="1">
    <location>
        <begin position="345"/>
        <end position="355"/>
    </location>
</feature>
<protein>
    <recommendedName>
        <fullName evidence="2">AB hydrolase-1 domain-containing protein</fullName>
    </recommendedName>
</protein>
<dbReference type="Gene3D" id="3.40.50.1820">
    <property type="entry name" value="alpha/beta hydrolase"/>
    <property type="match status" value="1"/>
</dbReference>
<dbReference type="GO" id="GO:0005739">
    <property type="term" value="C:mitochondrion"/>
    <property type="evidence" value="ECO:0007669"/>
    <property type="project" value="TreeGrafter"/>
</dbReference>
<evidence type="ECO:0000256" key="1">
    <source>
        <dbReference type="SAM" id="MobiDB-lite"/>
    </source>
</evidence>
<feature type="compositionally biased region" description="Low complexity" evidence="1">
    <location>
        <begin position="367"/>
        <end position="380"/>
    </location>
</feature>
<dbReference type="PANTHER" id="PTHR42886:SF21">
    <property type="entry name" value="(LYSO)-N-ACYLPHOSPHATIDYLETHANOLAMINE LIPASE"/>
    <property type="match status" value="1"/>
</dbReference>
<keyword evidence="4" id="KW-1185">Reference proteome</keyword>
<feature type="domain" description="AB hydrolase-1" evidence="2">
    <location>
        <begin position="42"/>
        <end position="166"/>
    </location>
</feature>
<dbReference type="GO" id="GO:0004622">
    <property type="term" value="F:phosphatidylcholine lysophospholipase activity"/>
    <property type="evidence" value="ECO:0007669"/>
    <property type="project" value="TreeGrafter"/>
</dbReference>
<dbReference type="AlphaFoldDB" id="A0AAE0QEE8"/>
<feature type="region of interest" description="Disordered" evidence="1">
    <location>
        <begin position="320"/>
        <end position="451"/>
    </location>
</feature>
<dbReference type="PANTHER" id="PTHR42886">
    <property type="entry name" value="RE40534P-RELATED"/>
    <property type="match status" value="1"/>
</dbReference>
<dbReference type="EMBL" id="JAUCMX010000017">
    <property type="protein sequence ID" value="KAK3518928.1"/>
    <property type="molecule type" value="Genomic_DNA"/>
</dbReference>
<sequence>MHDENESDEKLPRYAWWSSWRPTSLSILKNTETKILDRSRTPLVMVHGFGGGVGLWIRNLDPLCRSRPVFAFDLLGFGRSSHPRFSLDPVQAEQQSVSSIEHWRRALGLEKMILLGHSLGGYLATSYAIQYPERVCHLILVDPWGFEPVPREGVASLGFPRWVEMILSIASFFNPLAVVRATGPWGPKLISRVRPDFKRNFEELFQDDTIMEYIYHCNAQTPRERTGIRSQRLLDQLAAETVGSLPAAYQEFLNDPTVIDQWREGNQYEFSTLNISAAVEEWQEDERSILSFTTPELGIFELAEKRVWRVERVRPGRDAVEPAGVIPPAEGPRAAAAPDLTESEPQAQPAAQKPAGVMPAPEKPRTAEPAAAEPCSACQAGTKVQGNRMETPDTTPVQGDGGNVNMVDEPIFKVPNKRKKQGKGQGKKQAKKRQRWRNENRTVMTASQTRF</sequence>
<feature type="compositionally biased region" description="Polar residues" evidence="1">
    <location>
        <begin position="441"/>
        <end position="451"/>
    </location>
</feature>
<dbReference type="InterPro" id="IPR000073">
    <property type="entry name" value="AB_hydrolase_1"/>
</dbReference>
<dbReference type="GO" id="GO:0055088">
    <property type="term" value="P:lipid homeostasis"/>
    <property type="evidence" value="ECO:0007669"/>
    <property type="project" value="TreeGrafter"/>
</dbReference>
<dbReference type="SUPFAM" id="SSF53474">
    <property type="entry name" value="alpha/beta-Hydrolases"/>
    <property type="match status" value="1"/>
</dbReference>
<dbReference type="GO" id="GO:0005811">
    <property type="term" value="C:lipid droplet"/>
    <property type="evidence" value="ECO:0007669"/>
    <property type="project" value="TreeGrafter"/>
</dbReference>
<name>A0AAE0QEE8_9TELE</name>
<feature type="compositionally biased region" description="Basic residues" evidence="1">
    <location>
        <begin position="415"/>
        <end position="435"/>
    </location>
</feature>
<dbReference type="InterPro" id="IPR029058">
    <property type="entry name" value="AB_hydrolase_fold"/>
</dbReference>
<evidence type="ECO:0000259" key="2">
    <source>
        <dbReference type="Pfam" id="PF00561"/>
    </source>
</evidence>
<dbReference type="Proteomes" id="UP001274896">
    <property type="component" value="Unassembled WGS sequence"/>
</dbReference>
<reference evidence="3" key="1">
    <citation type="submission" date="2023-06" db="EMBL/GenBank/DDBJ databases">
        <title>Male Hemibagrus guttatus genome.</title>
        <authorList>
            <person name="Bian C."/>
        </authorList>
    </citation>
    <scope>NUCLEOTIDE SEQUENCE</scope>
    <source>
        <strain evidence="3">Male_cb2023</strain>
        <tissue evidence="3">Muscle</tissue>
    </source>
</reference>
<organism evidence="3 4">
    <name type="scientific">Hemibagrus guttatus</name>
    <dbReference type="NCBI Taxonomy" id="175788"/>
    <lineage>
        <taxon>Eukaryota</taxon>
        <taxon>Metazoa</taxon>
        <taxon>Chordata</taxon>
        <taxon>Craniata</taxon>
        <taxon>Vertebrata</taxon>
        <taxon>Euteleostomi</taxon>
        <taxon>Actinopterygii</taxon>
        <taxon>Neopterygii</taxon>
        <taxon>Teleostei</taxon>
        <taxon>Ostariophysi</taxon>
        <taxon>Siluriformes</taxon>
        <taxon>Bagridae</taxon>
        <taxon>Hemibagrus</taxon>
    </lineage>
</organism>
<evidence type="ECO:0000313" key="3">
    <source>
        <dbReference type="EMBL" id="KAK3518928.1"/>
    </source>
</evidence>